<dbReference type="PROSITE" id="PS01124">
    <property type="entry name" value="HTH_ARAC_FAMILY_2"/>
    <property type="match status" value="1"/>
</dbReference>
<dbReference type="InterPro" id="IPR037923">
    <property type="entry name" value="HTH-like"/>
</dbReference>
<dbReference type="SUPFAM" id="SSF51215">
    <property type="entry name" value="Regulatory protein AraC"/>
    <property type="match status" value="1"/>
</dbReference>
<evidence type="ECO:0000259" key="4">
    <source>
        <dbReference type="PROSITE" id="PS01124"/>
    </source>
</evidence>
<evidence type="ECO:0000313" key="5">
    <source>
        <dbReference type="EMBL" id="WOC31535.1"/>
    </source>
</evidence>
<evidence type="ECO:0000313" key="6">
    <source>
        <dbReference type="Proteomes" id="UP001300604"/>
    </source>
</evidence>
<dbReference type="RefSeq" id="WP_275846441.1">
    <property type="nucleotide sequence ID" value="NZ_CP135996.1"/>
</dbReference>
<feature type="domain" description="HTH araC/xylS-type" evidence="4">
    <location>
        <begin position="185"/>
        <end position="283"/>
    </location>
</feature>
<gene>
    <name evidence="5" type="ORF">PXC00_09970</name>
</gene>
<dbReference type="InterPro" id="IPR018060">
    <property type="entry name" value="HTH_AraC"/>
</dbReference>
<organism evidence="5 6">
    <name type="scientific">Caproicibacterium argilliputei</name>
    <dbReference type="NCBI Taxonomy" id="3030016"/>
    <lineage>
        <taxon>Bacteria</taxon>
        <taxon>Bacillati</taxon>
        <taxon>Bacillota</taxon>
        <taxon>Clostridia</taxon>
        <taxon>Eubacteriales</taxon>
        <taxon>Oscillospiraceae</taxon>
        <taxon>Caproicibacterium</taxon>
    </lineage>
</organism>
<dbReference type="Gene3D" id="1.10.10.60">
    <property type="entry name" value="Homeodomain-like"/>
    <property type="match status" value="2"/>
</dbReference>
<protein>
    <submittedName>
        <fullName evidence="5">AraC family transcriptional regulator</fullName>
    </submittedName>
</protein>
<dbReference type="AlphaFoldDB" id="A0AA97D6L4"/>
<dbReference type="SUPFAM" id="SSF46689">
    <property type="entry name" value="Homeodomain-like"/>
    <property type="match status" value="2"/>
</dbReference>
<dbReference type="Proteomes" id="UP001300604">
    <property type="component" value="Chromosome"/>
</dbReference>
<dbReference type="PANTHER" id="PTHR43280">
    <property type="entry name" value="ARAC-FAMILY TRANSCRIPTIONAL REGULATOR"/>
    <property type="match status" value="1"/>
</dbReference>
<dbReference type="CDD" id="cd02208">
    <property type="entry name" value="cupin_RmlC-like"/>
    <property type="match status" value="1"/>
</dbReference>
<keyword evidence="2" id="KW-0238">DNA-binding</keyword>
<dbReference type="Pfam" id="PF12833">
    <property type="entry name" value="HTH_18"/>
    <property type="match status" value="1"/>
</dbReference>
<evidence type="ECO:0000256" key="2">
    <source>
        <dbReference type="ARBA" id="ARBA00023125"/>
    </source>
</evidence>
<reference evidence="5" key="2">
    <citation type="submission" date="2024-06" db="EMBL/GenBank/DDBJ databases">
        <title>Caproicibacterium argilliputei sp. nov, a novel caproic acid producing anaerobic bacterium isolated from pit mud.</title>
        <authorList>
            <person name="Xia S."/>
        </authorList>
    </citation>
    <scope>NUCLEOTIDE SEQUENCE</scope>
    <source>
        <strain evidence="5">ZCY20-5</strain>
    </source>
</reference>
<evidence type="ECO:0000256" key="1">
    <source>
        <dbReference type="ARBA" id="ARBA00023015"/>
    </source>
</evidence>
<dbReference type="KEGG" id="carl:PXC00_09970"/>
<dbReference type="GO" id="GO:0003700">
    <property type="term" value="F:DNA-binding transcription factor activity"/>
    <property type="evidence" value="ECO:0007669"/>
    <property type="project" value="InterPro"/>
</dbReference>
<name>A0AA97D6L4_9FIRM</name>
<accession>A0AA97D6L4</accession>
<evidence type="ECO:0000256" key="3">
    <source>
        <dbReference type="ARBA" id="ARBA00023163"/>
    </source>
</evidence>
<dbReference type="GO" id="GO:0043565">
    <property type="term" value="F:sequence-specific DNA binding"/>
    <property type="evidence" value="ECO:0007669"/>
    <property type="project" value="InterPro"/>
</dbReference>
<keyword evidence="6" id="KW-1185">Reference proteome</keyword>
<keyword evidence="3" id="KW-0804">Transcription</keyword>
<dbReference type="SMART" id="SM00342">
    <property type="entry name" value="HTH_ARAC"/>
    <property type="match status" value="1"/>
</dbReference>
<dbReference type="PANTHER" id="PTHR43280:SF2">
    <property type="entry name" value="HTH-TYPE TRANSCRIPTIONAL REGULATOR EXSA"/>
    <property type="match status" value="1"/>
</dbReference>
<sequence>MRIEGLHEKGIFEEPFPFRVIVDRNPHFHYPSHWHNAYEIIYVAEQSFIVTVNAQRYVLDKGDILFIPGGHIHTCEGEVPDGVRVFINFELEDFHCYLSMEDAKSCLSAEQLITPANLEVYPRIVSEIKKILQFNVQKESVGILYYIARILDILVLLCHNASMRQTMAAAGLNKGKKKVGLQKISKSLTFIQENYMRDIHLRDVAGAAGFSEYYFARLFKETTEKSFHWYLNAYRVKKAEALLMDSTYSIGDVAQAVGFNSLITFDRVFHQLKGCSPEEFRKLQVRF</sequence>
<proteinExistence type="predicted"/>
<reference evidence="5" key="1">
    <citation type="submission" date="2023-09" db="EMBL/GenBank/DDBJ databases">
        <authorList>
            <person name="Zeng C."/>
        </authorList>
    </citation>
    <scope>NUCLEOTIDE SEQUENCE</scope>
    <source>
        <strain evidence="5">ZCY20-5</strain>
    </source>
</reference>
<dbReference type="Gene3D" id="2.60.120.10">
    <property type="entry name" value="Jelly Rolls"/>
    <property type="match status" value="1"/>
</dbReference>
<dbReference type="InterPro" id="IPR009057">
    <property type="entry name" value="Homeodomain-like_sf"/>
</dbReference>
<dbReference type="Pfam" id="PF02311">
    <property type="entry name" value="AraC_binding"/>
    <property type="match status" value="1"/>
</dbReference>
<dbReference type="InterPro" id="IPR014710">
    <property type="entry name" value="RmlC-like_jellyroll"/>
</dbReference>
<keyword evidence="1" id="KW-0805">Transcription regulation</keyword>
<dbReference type="EMBL" id="CP135996">
    <property type="protein sequence ID" value="WOC31535.1"/>
    <property type="molecule type" value="Genomic_DNA"/>
</dbReference>
<dbReference type="InterPro" id="IPR003313">
    <property type="entry name" value="AraC-bd"/>
</dbReference>